<comment type="subunit">
    <text evidence="6">Heterotetramer of 2 MoaD subunits and 2 MoaE subunits. Also stable as homodimer. The enzyme changes between these two forms during catalysis.</text>
</comment>
<dbReference type="Gene3D" id="3.90.1170.40">
    <property type="entry name" value="Molybdopterin biosynthesis MoaE subunit"/>
    <property type="match status" value="1"/>
</dbReference>
<evidence type="ECO:0000256" key="9">
    <source>
        <dbReference type="ARBA" id="ARBA00030781"/>
    </source>
</evidence>
<evidence type="ECO:0000256" key="4">
    <source>
        <dbReference type="ARBA" id="ARBA00013858"/>
    </source>
</evidence>
<dbReference type="GO" id="GO:0030366">
    <property type="term" value="F:molybdopterin synthase activity"/>
    <property type="evidence" value="ECO:0007669"/>
    <property type="project" value="UniProtKB-EC"/>
</dbReference>
<evidence type="ECO:0000256" key="1">
    <source>
        <dbReference type="ARBA" id="ARBA00005046"/>
    </source>
</evidence>
<evidence type="ECO:0000256" key="6">
    <source>
        <dbReference type="ARBA" id="ARBA00026066"/>
    </source>
</evidence>
<dbReference type="Pfam" id="PF02391">
    <property type="entry name" value="MoaE"/>
    <property type="match status" value="1"/>
</dbReference>
<feature type="compositionally biased region" description="Basic and acidic residues" evidence="12">
    <location>
        <begin position="121"/>
        <end position="138"/>
    </location>
</feature>
<dbReference type="InterPro" id="IPR003448">
    <property type="entry name" value="Mopterin_biosynth_MoaE"/>
</dbReference>
<evidence type="ECO:0000256" key="3">
    <source>
        <dbReference type="ARBA" id="ARBA00011950"/>
    </source>
</evidence>
<comment type="pathway">
    <text evidence="1">Cofactor biosynthesis; molybdopterin biosynthesis.</text>
</comment>
<gene>
    <name evidence="13" type="primary">moaE</name>
    <name evidence="13" type="ORF">M3P05_15735</name>
</gene>
<evidence type="ECO:0000256" key="5">
    <source>
        <dbReference type="ARBA" id="ARBA00023150"/>
    </source>
</evidence>
<accession>A0ABT0PKX0</accession>
<evidence type="ECO:0000256" key="12">
    <source>
        <dbReference type="SAM" id="MobiDB-lite"/>
    </source>
</evidence>
<evidence type="ECO:0000313" key="14">
    <source>
        <dbReference type="Proteomes" id="UP001203338"/>
    </source>
</evidence>
<comment type="similarity">
    <text evidence="2">Belongs to the MoaE family.</text>
</comment>
<protein>
    <recommendedName>
        <fullName evidence="4">Molybdopterin synthase catalytic subunit</fullName>
        <ecNumber evidence="3">2.8.1.12</ecNumber>
    </recommendedName>
    <alternativeName>
        <fullName evidence="9">MPT synthase subunit 2</fullName>
    </alternativeName>
    <alternativeName>
        <fullName evidence="7">Molybdenum cofactor biosynthesis protein E</fullName>
    </alternativeName>
    <alternativeName>
        <fullName evidence="8">Molybdopterin-converting factor large subunit</fullName>
    </alternativeName>
    <alternativeName>
        <fullName evidence="10">Molybdopterin-converting factor subunit 2</fullName>
    </alternativeName>
</protein>
<proteinExistence type="inferred from homology"/>
<dbReference type="EMBL" id="JAMFLX010000024">
    <property type="protein sequence ID" value="MCL6271372.1"/>
    <property type="molecule type" value="Genomic_DNA"/>
</dbReference>
<comment type="catalytic activity">
    <reaction evidence="11">
        <text>2 [molybdopterin-synthase sulfur-carrier protein]-C-terminal-Gly-aminoethanethioate + cyclic pyranopterin phosphate + H2O = molybdopterin + 2 [molybdopterin-synthase sulfur-carrier protein]-C-terminal Gly-Gly + 2 H(+)</text>
        <dbReference type="Rhea" id="RHEA:26333"/>
        <dbReference type="Rhea" id="RHEA-COMP:12202"/>
        <dbReference type="Rhea" id="RHEA-COMP:19907"/>
        <dbReference type="ChEBI" id="CHEBI:15377"/>
        <dbReference type="ChEBI" id="CHEBI:15378"/>
        <dbReference type="ChEBI" id="CHEBI:58698"/>
        <dbReference type="ChEBI" id="CHEBI:59648"/>
        <dbReference type="ChEBI" id="CHEBI:90778"/>
        <dbReference type="ChEBI" id="CHEBI:232372"/>
        <dbReference type="EC" id="2.8.1.12"/>
    </reaction>
</comment>
<keyword evidence="5" id="KW-0501">Molybdenum cofactor biosynthesis</keyword>
<evidence type="ECO:0000256" key="7">
    <source>
        <dbReference type="ARBA" id="ARBA00029745"/>
    </source>
</evidence>
<evidence type="ECO:0000256" key="10">
    <source>
        <dbReference type="ARBA" id="ARBA00032474"/>
    </source>
</evidence>
<dbReference type="CDD" id="cd00756">
    <property type="entry name" value="MoaE"/>
    <property type="match status" value="1"/>
</dbReference>
<reference evidence="13 14" key="1">
    <citation type="submission" date="2022-05" db="EMBL/GenBank/DDBJ databases">
        <authorList>
            <person name="Park J.-S."/>
        </authorList>
    </citation>
    <scope>NUCLEOTIDE SEQUENCE [LARGE SCALE GENOMIC DNA]</scope>
    <source>
        <strain evidence="13 14">2012CJ34-2</strain>
    </source>
</reference>
<evidence type="ECO:0000256" key="8">
    <source>
        <dbReference type="ARBA" id="ARBA00030407"/>
    </source>
</evidence>
<dbReference type="Proteomes" id="UP001203338">
    <property type="component" value="Unassembled WGS sequence"/>
</dbReference>
<name>A0ABT0PKX0_9GAMM</name>
<evidence type="ECO:0000256" key="11">
    <source>
        <dbReference type="ARBA" id="ARBA00049878"/>
    </source>
</evidence>
<sequence>MSAEYEALRQSTGVGAVVMFSGLVRDMNLGDSVGGLYLEHYPGMTEKSLEAIADEARERWPLDKIRIIHRVGKLEPGDQIVFVGTTSAHRKAAFEACEFLMDFLKTRAPFWKREQTDEGDRWIEAKDSDSDAADRWVQPEDQNV</sequence>
<feature type="region of interest" description="Disordered" evidence="12">
    <location>
        <begin position="121"/>
        <end position="144"/>
    </location>
</feature>
<keyword evidence="14" id="KW-1185">Reference proteome</keyword>
<dbReference type="InterPro" id="IPR036563">
    <property type="entry name" value="MoaE_sf"/>
</dbReference>
<dbReference type="PANTHER" id="PTHR23404">
    <property type="entry name" value="MOLYBDOPTERIN SYNTHASE RELATED"/>
    <property type="match status" value="1"/>
</dbReference>
<organism evidence="13 14">
    <name type="scientific">Parendozoicomonas callyspongiae</name>
    <dbReference type="NCBI Taxonomy" id="2942213"/>
    <lineage>
        <taxon>Bacteria</taxon>
        <taxon>Pseudomonadati</taxon>
        <taxon>Pseudomonadota</taxon>
        <taxon>Gammaproteobacteria</taxon>
        <taxon>Oceanospirillales</taxon>
        <taxon>Endozoicomonadaceae</taxon>
        <taxon>Parendozoicomonas</taxon>
    </lineage>
</organism>
<evidence type="ECO:0000256" key="2">
    <source>
        <dbReference type="ARBA" id="ARBA00005426"/>
    </source>
</evidence>
<dbReference type="SUPFAM" id="SSF54690">
    <property type="entry name" value="Molybdopterin synthase subunit MoaE"/>
    <property type="match status" value="1"/>
</dbReference>
<keyword evidence="13" id="KW-0808">Transferase</keyword>
<evidence type="ECO:0000313" key="13">
    <source>
        <dbReference type="EMBL" id="MCL6271372.1"/>
    </source>
</evidence>
<dbReference type="NCBIfam" id="NF007959">
    <property type="entry name" value="PRK10678.1"/>
    <property type="match status" value="1"/>
</dbReference>
<comment type="caution">
    <text evidence="13">The sequence shown here is derived from an EMBL/GenBank/DDBJ whole genome shotgun (WGS) entry which is preliminary data.</text>
</comment>
<dbReference type="EC" id="2.8.1.12" evidence="3"/>